<protein>
    <submittedName>
        <fullName evidence="2">TLDc domain-containing protein</fullName>
    </submittedName>
</protein>
<sequence>MFGDPFSNVKAYDKNVSEERKFSSQFTHKIGLFSGKGYLYTSNPEFLEKNNANKDRSLYNTKGSGYFKERYFGSCFCESLEYVGDCSRLSLFTITLDDLLFIEVG</sequence>
<accession>A0A0K0FTV1</accession>
<evidence type="ECO:0000313" key="2">
    <source>
        <dbReference type="WBParaSite" id="SVE_1576300.1"/>
    </source>
</evidence>
<dbReference type="AlphaFoldDB" id="A0A0K0FTV1"/>
<name>A0A0K0FTV1_STRVS</name>
<reference evidence="2" key="2">
    <citation type="submission" date="2015-08" db="UniProtKB">
        <authorList>
            <consortium name="WormBaseParasite"/>
        </authorList>
    </citation>
    <scope>IDENTIFICATION</scope>
</reference>
<dbReference type="WBParaSite" id="SVE_1576300.1">
    <property type="protein sequence ID" value="SVE_1576300.1"/>
    <property type="gene ID" value="SVE_1576300"/>
</dbReference>
<evidence type="ECO:0000313" key="1">
    <source>
        <dbReference type="Proteomes" id="UP000035680"/>
    </source>
</evidence>
<proteinExistence type="predicted"/>
<dbReference type="Proteomes" id="UP000035680">
    <property type="component" value="Unassembled WGS sequence"/>
</dbReference>
<keyword evidence="1" id="KW-1185">Reference proteome</keyword>
<reference evidence="1" key="1">
    <citation type="submission" date="2014-07" db="EMBL/GenBank/DDBJ databases">
        <authorList>
            <person name="Martin A.A"/>
            <person name="De Silva N."/>
        </authorList>
    </citation>
    <scope>NUCLEOTIDE SEQUENCE</scope>
</reference>
<organism evidence="1 2">
    <name type="scientific">Strongyloides venezuelensis</name>
    <name type="common">Threadworm</name>
    <dbReference type="NCBI Taxonomy" id="75913"/>
    <lineage>
        <taxon>Eukaryota</taxon>
        <taxon>Metazoa</taxon>
        <taxon>Ecdysozoa</taxon>
        <taxon>Nematoda</taxon>
        <taxon>Chromadorea</taxon>
        <taxon>Rhabditida</taxon>
        <taxon>Tylenchina</taxon>
        <taxon>Panagrolaimomorpha</taxon>
        <taxon>Strongyloidoidea</taxon>
        <taxon>Strongyloididae</taxon>
        <taxon>Strongyloides</taxon>
    </lineage>
</organism>